<name>A0A0F8Y405_9ZZZZ</name>
<organism evidence="1">
    <name type="scientific">marine sediment metagenome</name>
    <dbReference type="NCBI Taxonomy" id="412755"/>
    <lineage>
        <taxon>unclassified sequences</taxon>
        <taxon>metagenomes</taxon>
        <taxon>ecological metagenomes</taxon>
    </lineage>
</organism>
<feature type="non-terminal residue" evidence="1">
    <location>
        <position position="1"/>
    </location>
</feature>
<gene>
    <name evidence="1" type="ORF">LCGC14_3169100</name>
</gene>
<dbReference type="AlphaFoldDB" id="A0A0F8Y405"/>
<reference evidence="1" key="1">
    <citation type="journal article" date="2015" name="Nature">
        <title>Complex archaea that bridge the gap between prokaryotes and eukaryotes.</title>
        <authorList>
            <person name="Spang A."/>
            <person name="Saw J.H."/>
            <person name="Jorgensen S.L."/>
            <person name="Zaremba-Niedzwiedzka K."/>
            <person name="Martijn J."/>
            <person name="Lind A.E."/>
            <person name="van Eijk R."/>
            <person name="Schleper C."/>
            <person name="Guy L."/>
            <person name="Ettema T.J."/>
        </authorList>
    </citation>
    <scope>NUCLEOTIDE SEQUENCE</scope>
</reference>
<sequence>NWYDAFLRKAPNHIECGTKIAGEESNQYREMNETEMNPEAIRLIDAWCKLACTDIDRYFKWMDALEFILADYESEKFLGLYLLPDGSQVFPNEVQALRVYAAKTLKHLCLALEQPEEETTLSANERNPGLK</sequence>
<dbReference type="EMBL" id="LAZR01070284">
    <property type="protein sequence ID" value="KKK42996.1"/>
    <property type="molecule type" value="Genomic_DNA"/>
</dbReference>
<accession>A0A0F8Y405</accession>
<comment type="caution">
    <text evidence="1">The sequence shown here is derived from an EMBL/GenBank/DDBJ whole genome shotgun (WGS) entry which is preliminary data.</text>
</comment>
<protein>
    <submittedName>
        <fullName evidence="1">Uncharacterized protein</fullName>
    </submittedName>
</protein>
<proteinExistence type="predicted"/>
<evidence type="ECO:0000313" key="1">
    <source>
        <dbReference type="EMBL" id="KKK42996.1"/>
    </source>
</evidence>